<name>A0AB36P3C8_9FLAO</name>
<evidence type="ECO:0000313" key="2">
    <source>
        <dbReference type="EMBL" id="OXB04469.1"/>
    </source>
</evidence>
<comment type="caution">
    <text evidence="2">The sequence shown here is derived from an EMBL/GenBank/DDBJ whole genome shotgun (WGS) entry which is preliminary data.</text>
</comment>
<evidence type="ECO:0000313" key="4">
    <source>
        <dbReference type="Proteomes" id="UP000184216"/>
    </source>
</evidence>
<dbReference type="InterPro" id="IPR055642">
    <property type="entry name" value="DUF7218"/>
</dbReference>
<proteinExistence type="predicted"/>
<reference evidence="2 5" key="1">
    <citation type="submission" date="2016-11" db="EMBL/GenBank/DDBJ databases">
        <title>Whole genomes of Flavobacteriaceae.</title>
        <authorList>
            <person name="Stine C."/>
            <person name="Li C."/>
            <person name="Tadesse D."/>
        </authorList>
    </citation>
    <scope>NUCLEOTIDE SEQUENCE [LARGE SCALE GENOMIC DNA]</scope>
    <source>
        <strain evidence="2 5">ATCC 19366</strain>
    </source>
</reference>
<feature type="compositionally biased region" description="Basic and acidic residues" evidence="1">
    <location>
        <begin position="38"/>
        <end position="83"/>
    </location>
</feature>
<keyword evidence="4" id="KW-1185">Reference proteome</keyword>
<feature type="region of interest" description="Disordered" evidence="1">
    <location>
        <begin position="1"/>
        <end position="83"/>
    </location>
</feature>
<organism evidence="2 5">
    <name type="scientific">Flavobacterium pectinovorum</name>
    <dbReference type="NCBI Taxonomy" id="29533"/>
    <lineage>
        <taxon>Bacteria</taxon>
        <taxon>Pseudomonadati</taxon>
        <taxon>Bacteroidota</taxon>
        <taxon>Flavobacteriia</taxon>
        <taxon>Flavobacteriales</taxon>
        <taxon>Flavobacteriaceae</taxon>
        <taxon>Flavobacterium</taxon>
    </lineage>
</organism>
<evidence type="ECO:0000313" key="5">
    <source>
        <dbReference type="Proteomes" id="UP000198431"/>
    </source>
</evidence>
<evidence type="ECO:0000256" key="1">
    <source>
        <dbReference type="SAM" id="MobiDB-lite"/>
    </source>
</evidence>
<evidence type="ECO:0000313" key="3">
    <source>
        <dbReference type="EMBL" id="SHL59315.1"/>
    </source>
</evidence>
<accession>A0AB36P3C8</accession>
<reference evidence="3 4" key="2">
    <citation type="submission" date="2016-11" db="EMBL/GenBank/DDBJ databases">
        <authorList>
            <person name="Varghese N."/>
            <person name="Submissions S."/>
        </authorList>
    </citation>
    <scope>NUCLEOTIDE SEQUENCE [LARGE SCALE GENOMIC DNA]</scope>
    <source>
        <strain evidence="3 4">DSM 6368</strain>
    </source>
</reference>
<sequence length="83" mass="9476">MPRRDPGPSIKDKDQYEALRDKGYSKEKSARISNSQGAEKRGGKSGDYEDRSKQDLYTEAKKADIKGRSKMTKKELMHALRNN</sequence>
<dbReference type="Pfam" id="PF23855">
    <property type="entry name" value="DUF7218"/>
    <property type="match status" value="1"/>
</dbReference>
<gene>
    <name evidence="2" type="ORF">B0A72_13325</name>
    <name evidence="3" type="ORF">SAMN05444387_1019</name>
</gene>
<dbReference type="EMBL" id="FRBX01000001">
    <property type="protein sequence ID" value="SHL59315.1"/>
    <property type="molecule type" value="Genomic_DNA"/>
</dbReference>
<dbReference type="EMBL" id="MUHB01000010">
    <property type="protein sequence ID" value="OXB04469.1"/>
    <property type="molecule type" value="Genomic_DNA"/>
</dbReference>
<dbReference type="Proteomes" id="UP000184216">
    <property type="component" value="Unassembled WGS sequence"/>
</dbReference>
<dbReference type="AlphaFoldDB" id="A0AB36P3C8"/>
<dbReference type="RefSeq" id="WP_073393969.1">
    <property type="nucleotide sequence ID" value="NZ_FRBX01000001.1"/>
</dbReference>
<dbReference type="Proteomes" id="UP000198431">
    <property type="component" value="Unassembled WGS sequence"/>
</dbReference>
<feature type="compositionally biased region" description="Basic and acidic residues" evidence="1">
    <location>
        <begin position="1"/>
        <end position="30"/>
    </location>
</feature>
<protein>
    <submittedName>
        <fullName evidence="2">Rho termination factor</fullName>
    </submittedName>
</protein>